<reference evidence="1" key="1">
    <citation type="submission" date="2024-03" db="EMBL/GenBank/DDBJ databases">
        <title>Whole genome sequecning of epiphytes from Marcgravia umbellata leaves.</title>
        <authorList>
            <person name="Kumar G."/>
            <person name="Savka M.A."/>
        </authorList>
    </citation>
    <scope>NUCLEOTIDE SEQUENCE</scope>
    <source>
        <strain evidence="1">RIT_BL5</strain>
    </source>
</reference>
<protein>
    <submittedName>
        <fullName evidence="1">Uncharacterized protein</fullName>
    </submittedName>
</protein>
<dbReference type="EMBL" id="JBBKAR010000004">
    <property type="protein sequence ID" value="MEJ8302778.1"/>
    <property type="molecule type" value="Genomic_DNA"/>
</dbReference>
<keyword evidence="2" id="KW-1185">Reference proteome</keyword>
<name>A0ACC6P7I1_9BACL</name>
<sequence length="149" mass="17132">MSEKRKIWIWLLIPFLYGALVSFVPMIIYPVAAQIVFGAFWLWVGMRFALLSGNSLKNFAWGNSLWLISFLLFLWQFILTDDANRNMAIAAVSQNYMLSFLTSGVWIYRLSETDSIDATPIMTLAYIVMVVVFAIGFVWGKIKKKTQIE</sequence>
<organism evidence="1 2">
    <name type="scientific">Saccharibacillus sacchari</name>
    <dbReference type="NCBI Taxonomy" id="456493"/>
    <lineage>
        <taxon>Bacteria</taxon>
        <taxon>Bacillati</taxon>
        <taxon>Bacillota</taxon>
        <taxon>Bacilli</taxon>
        <taxon>Bacillales</taxon>
        <taxon>Paenibacillaceae</taxon>
        <taxon>Saccharibacillus</taxon>
    </lineage>
</organism>
<dbReference type="Proteomes" id="UP001380953">
    <property type="component" value="Unassembled WGS sequence"/>
</dbReference>
<gene>
    <name evidence="1" type="ORF">WKI47_02495</name>
</gene>
<evidence type="ECO:0000313" key="1">
    <source>
        <dbReference type="EMBL" id="MEJ8302778.1"/>
    </source>
</evidence>
<accession>A0ACC6P7I1</accession>
<proteinExistence type="predicted"/>
<evidence type="ECO:0000313" key="2">
    <source>
        <dbReference type="Proteomes" id="UP001380953"/>
    </source>
</evidence>
<comment type="caution">
    <text evidence="1">The sequence shown here is derived from an EMBL/GenBank/DDBJ whole genome shotgun (WGS) entry which is preliminary data.</text>
</comment>